<organism evidence="1 2">
    <name type="scientific">Crenobacter luteus</name>
    <dbReference type="NCBI Taxonomy" id="1452487"/>
    <lineage>
        <taxon>Bacteria</taxon>
        <taxon>Pseudomonadati</taxon>
        <taxon>Pseudomonadota</taxon>
        <taxon>Betaproteobacteria</taxon>
        <taxon>Neisseriales</taxon>
        <taxon>Neisseriaceae</taxon>
        <taxon>Crenobacter</taxon>
    </lineage>
</organism>
<dbReference type="STRING" id="1452487.AVW16_05160"/>
<comment type="caution">
    <text evidence="1">The sequence shown here is derived from an EMBL/GenBank/DDBJ whole genome shotgun (WGS) entry which is preliminary data.</text>
</comment>
<proteinExistence type="predicted"/>
<sequence>MSVRIRIPTPLRGYTAGAAEVDLEAATVAEAIAQLAARHEGIAERLLDEAGRPRAFVNLYVGTHDVRTLAGLATPLADGDVVSIVPAVAGGAR</sequence>
<dbReference type="Proteomes" id="UP000076625">
    <property type="component" value="Unassembled WGS sequence"/>
</dbReference>
<dbReference type="OrthoDB" id="9156098at2"/>
<evidence type="ECO:0000313" key="1">
    <source>
        <dbReference type="EMBL" id="KZE35161.1"/>
    </source>
</evidence>
<dbReference type="SUPFAM" id="SSF54285">
    <property type="entry name" value="MoaD/ThiS"/>
    <property type="match status" value="1"/>
</dbReference>
<dbReference type="Gene3D" id="3.10.20.30">
    <property type="match status" value="1"/>
</dbReference>
<protein>
    <submittedName>
        <fullName evidence="1">Molybdopterin synthase sulfur carrier subunit</fullName>
    </submittedName>
</protein>
<dbReference type="Pfam" id="PF02597">
    <property type="entry name" value="ThiS"/>
    <property type="match status" value="1"/>
</dbReference>
<dbReference type="InterPro" id="IPR003749">
    <property type="entry name" value="ThiS/MoaD-like"/>
</dbReference>
<name>A0A163DQS2_9NEIS</name>
<dbReference type="EMBL" id="LQQU01000003">
    <property type="protein sequence ID" value="KZE35161.1"/>
    <property type="molecule type" value="Genomic_DNA"/>
</dbReference>
<dbReference type="PANTHER" id="PTHR38031">
    <property type="entry name" value="SULFUR CARRIER PROTEIN SLR0821-RELATED"/>
    <property type="match status" value="1"/>
</dbReference>
<dbReference type="RefSeq" id="WP_066609623.1">
    <property type="nucleotide sequence ID" value="NZ_LQQU01000003.1"/>
</dbReference>
<gene>
    <name evidence="1" type="ORF">AVW16_05160</name>
</gene>
<evidence type="ECO:0000313" key="2">
    <source>
        <dbReference type="Proteomes" id="UP000076625"/>
    </source>
</evidence>
<keyword evidence="2" id="KW-1185">Reference proteome</keyword>
<dbReference type="InterPro" id="IPR052045">
    <property type="entry name" value="Sulfur_Carrier/Prot_Modifier"/>
</dbReference>
<dbReference type="InterPro" id="IPR012675">
    <property type="entry name" value="Beta-grasp_dom_sf"/>
</dbReference>
<dbReference type="AlphaFoldDB" id="A0A163DQS2"/>
<dbReference type="PANTHER" id="PTHR38031:SF1">
    <property type="entry name" value="SULFUR CARRIER PROTEIN CYSO"/>
    <property type="match status" value="1"/>
</dbReference>
<accession>A0A163DQS2</accession>
<dbReference type="InterPro" id="IPR016155">
    <property type="entry name" value="Mopterin_synth/thiamin_S_b"/>
</dbReference>
<reference evidence="2" key="1">
    <citation type="submission" date="2016-01" db="EMBL/GenBank/DDBJ databases">
        <title>Draft genome of Chromobacterium sp. F49.</title>
        <authorList>
            <person name="Hong K.W."/>
        </authorList>
    </citation>
    <scope>NUCLEOTIDE SEQUENCE [LARGE SCALE GENOMIC DNA]</scope>
    <source>
        <strain evidence="2">CN10</strain>
    </source>
</reference>